<comment type="caution">
    <text evidence="3">The sequence shown here is derived from an EMBL/GenBank/DDBJ whole genome shotgun (WGS) entry which is preliminary data.</text>
</comment>
<gene>
    <name evidence="3" type="ORF">Tci_522790</name>
</gene>
<dbReference type="SUPFAM" id="SSF50630">
    <property type="entry name" value="Acid proteases"/>
    <property type="match status" value="1"/>
</dbReference>
<protein>
    <recommendedName>
        <fullName evidence="2">Retrotransposon gag domain-containing protein</fullName>
    </recommendedName>
</protein>
<proteinExistence type="predicted"/>
<evidence type="ECO:0000256" key="1">
    <source>
        <dbReference type="SAM" id="MobiDB-lite"/>
    </source>
</evidence>
<dbReference type="PANTHER" id="PTHR15503">
    <property type="entry name" value="LDOC1 RELATED"/>
    <property type="match status" value="1"/>
</dbReference>
<feature type="region of interest" description="Disordered" evidence="1">
    <location>
        <begin position="1"/>
        <end position="55"/>
    </location>
</feature>
<evidence type="ECO:0000259" key="2">
    <source>
        <dbReference type="Pfam" id="PF03732"/>
    </source>
</evidence>
<feature type="domain" description="Retrotransposon gag" evidence="2">
    <location>
        <begin position="150"/>
        <end position="248"/>
    </location>
</feature>
<dbReference type="Pfam" id="PF08284">
    <property type="entry name" value="RVP_2"/>
    <property type="match status" value="1"/>
</dbReference>
<reference evidence="3" key="1">
    <citation type="journal article" date="2019" name="Sci. Rep.">
        <title>Draft genome of Tanacetum cinerariifolium, the natural source of mosquito coil.</title>
        <authorList>
            <person name="Yamashiro T."/>
            <person name="Shiraishi A."/>
            <person name="Satake H."/>
            <person name="Nakayama K."/>
        </authorList>
    </citation>
    <scope>NUCLEOTIDE SEQUENCE</scope>
</reference>
<accession>A0A699IDR9</accession>
<dbReference type="CDD" id="cd00303">
    <property type="entry name" value="retropepsin_like"/>
    <property type="match status" value="1"/>
</dbReference>
<dbReference type="EMBL" id="BKCJ010287490">
    <property type="protein sequence ID" value="GEZ50817.1"/>
    <property type="molecule type" value="Genomic_DNA"/>
</dbReference>
<dbReference type="Gene3D" id="2.40.70.10">
    <property type="entry name" value="Acid Proteases"/>
    <property type="match status" value="1"/>
</dbReference>
<sequence length="500" mass="56417">MIYDLTYFRDAARGTREDEDDDAVALRDTQPPESRGSPRDSQTMPPKKRSQTNPQLILTQEDVDQLVQDGIAAAIRDECERVRREATRAECPARDPVNAPIARECSFASFMKRGPTQFHGTEGAVGLVRWFEKMENTFEISECAEVGKVKFATATLHGRALTWWNSQVATLGREVANGRSWAKVKQMMTDEFCPTEEVQRLEDELRHLKLRDMNIAAYTERFNELAVLCPDSVSNEKKKVELYIKGLPEIIKGETTSSRPVTLNEAVRMAHALMEQKIQSKNERIAEGHRAKDCRGKNMAPSAAVQPNIVCYSCRAIGYKSSECLKKADIRGGNVQSQAYVIRDAEHNQGPNVVTGTFLLNNRYATMLFDSGVDKSFVDIKFSHLMDIKPVKLNSSYEVELADRKVVRTNSVLRGCTLNLLDHLFDIDLMPIELGTFDIIVGMDWLVERDALIVCGRKEVHVPYSVTPLNLSMQRNIEYPRALHCGSIAQDIRTTTKRDV</sequence>
<dbReference type="InterPro" id="IPR005162">
    <property type="entry name" value="Retrotrans_gag_dom"/>
</dbReference>
<dbReference type="InterPro" id="IPR032567">
    <property type="entry name" value="RTL1-rel"/>
</dbReference>
<organism evidence="3">
    <name type="scientific">Tanacetum cinerariifolium</name>
    <name type="common">Dalmatian daisy</name>
    <name type="synonym">Chrysanthemum cinerariifolium</name>
    <dbReference type="NCBI Taxonomy" id="118510"/>
    <lineage>
        <taxon>Eukaryota</taxon>
        <taxon>Viridiplantae</taxon>
        <taxon>Streptophyta</taxon>
        <taxon>Embryophyta</taxon>
        <taxon>Tracheophyta</taxon>
        <taxon>Spermatophyta</taxon>
        <taxon>Magnoliopsida</taxon>
        <taxon>eudicotyledons</taxon>
        <taxon>Gunneridae</taxon>
        <taxon>Pentapetalae</taxon>
        <taxon>asterids</taxon>
        <taxon>campanulids</taxon>
        <taxon>Asterales</taxon>
        <taxon>Asteraceae</taxon>
        <taxon>Asteroideae</taxon>
        <taxon>Anthemideae</taxon>
        <taxon>Anthemidinae</taxon>
        <taxon>Tanacetum</taxon>
    </lineage>
</organism>
<dbReference type="PANTHER" id="PTHR15503:SF42">
    <property type="entry name" value="ZINC FINGER, CCHC-TYPE, RETROTRANSPOSON GAG DOMAIN, ASPARTIC PEPTIDASE DOMAIN PROTEIN-RELATED"/>
    <property type="match status" value="1"/>
</dbReference>
<evidence type="ECO:0000313" key="3">
    <source>
        <dbReference type="EMBL" id="GEZ50817.1"/>
    </source>
</evidence>
<dbReference type="Pfam" id="PF03732">
    <property type="entry name" value="Retrotrans_gag"/>
    <property type="match status" value="1"/>
</dbReference>
<name>A0A699IDR9_TANCI</name>
<dbReference type="AlphaFoldDB" id="A0A699IDR9"/>
<dbReference type="InterPro" id="IPR021109">
    <property type="entry name" value="Peptidase_aspartic_dom_sf"/>
</dbReference>